<feature type="non-terminal residue" evidence="2">
    <location>
        <position position="231"/>
    </location>
</feature>
<reference evidence="2" key="1">
    <citation type="journal article" date="2021" name="Genome Biol. Evol.">
        <title>A High-Quality Reference Genome for a Parasitic Bivalve with Doubly Uniparental Inheritance (Bivalvia: Unionida).</title>
        <authorList>
            <person name="Smith C.H."/>
        </authorList>
    </citation>
    <scope>NUCLEOTIDE SEQUENCE</scope>
    <source>
        <strain evidence="2">CHS0354</strain>
    </source>
</reference>
<proteinExistence type="predicted"/>
<evidence type="ECO:0000256" key="1">
    <source>
        <dbReference type="SAM" id="MobiDB-lite"/>
    </source>
</evidence>
<reference evidence="2" key="2">
    <citation type="journal article" date="2021" name="Genome Biol. Evol.">
        <title>Developing a high-quality reference genome for a parasitic bivalve with doubly uniparental inheritance (Bivalvia: Unionida).</title>
        <authorList>
            <person name="Smith C.H."/>
        </authorList>
    </citation>
    <scope>NUCLEOTIDE SEQUENCE</scope>
    <source>
        <strain evidence="2">CHS0354</strain>
        <tissue evidence="2">Mantle</tissue>
    </source>
</reference>
<keyword evidence="3" id="KW-1185">Reference proteome</keyword>
<dbReference type="AlphaFoldDB" id="A0AAE0VK15"/>
<dbReference type="EMBL" id="JAEAOA010001462">
    <property type="protein sequence ID" value="KAK3581143.1"/>
    <property type="molecule type" value="Genomic_DNA"/>
</dbReference>
<accession>A0AAE0VK15</accession>
<protein>
    <submittedName>
        <fullName evidence="2">Uncharacterized protein</fullName>
    </submittedName>
</protein>
<sequence length="231" mass="26731">MIHKPKWIASLTTQSLCRPRTIVRTRDNHTDLKLPLGVGGVVFEHNKLYKLCKSLPELTLLYPETHKPQNDHTTDSKHQNKGHKLNYYYPEYSCFYLQGFVYHESPTYAKIAKQIRPASLKKNAPKDKQNSSELIRPYARTKQNKKKNSKAPAPRTTNKETAIQGNKNLISLASLINHQNTLKSNTHQNTLKSNTHQNTLKSNTETIHQNIRFTIVKFRNFSSQREKLQTQ</sequence>
<evidence type="ECO:0000313" key="3">
    <source>
        <dbReference type="Proteomes" id="UP001195483"/>
    </source>
</evidence>
<name>A0AAE0VK15_9BIVA</name>
<reference evidence="2" key="3">
    <citation type="submission" date="2023-05" db="EMBL/GenBank/DDBJ databases">
        <authorList>
            <person name="Smith C.H."/>
        </authorList>
    </citation>
    <scope>NUCLEOTIDE SEQUENCE</scope>
    <source>
        <strain evidence="2">CHS0354</strain>
        <tissue evidence="2">Mantle</tissue>
    </source>
</reference>
<organism evidence="2 3">
    <name type="scientific">Potamilus streckersoni</name>
    <dbReference type="NCBI Taxonomy" id="2493646"/>
    <lineage>
        <taxon>Eukaryota</taxon>
        <taxon>Metazoa</taxon>
        <taxon>Spiralia</taxon>
        <taxon>Lophotrochozoa</taxon>
        <taxon>Mollusca</taxon>
        <taxon>Bivalvia</taxon>
        <taxon>Autobranchia</taxon>
        <taxon>Heteroconchia</taxon>
        <taxon>Palaeoheterodonta</taxon>
        <taxon>Unionida</taxon>
        <taxon>Unionoidea</taxon>
        <taxon>Unionidae</taxon>
        <taxon>Ambleminae</taxon>
        <taxon>Lampsilini</taxon>
        <taxon>Potamilus</taxon>
    </lineage>
</organism>
<gene>
    <name evidence="2" type="ORF">CHS0354_024674</name>
</gene>
<feature type="region of interest" description="Disordered" evidence="1">
    <location>
        <begin position="119"/>
        <end position="160"/>
    </location>
</feature>
<dbReference type="Proteomes" id="UP001195483">
    <property type="component" value="Unassembled WGS sequence"/>
</dbReference>
<evidence type="ECO:0000313" key="2">
    <source>
        <dbReference type="EMBL" id="KAK3581143.1"/>
    </source>
</evidence>
<comment type="caution">
    <text evidence="2">The sequence shown here is derived from an EMBL/GenBank/DDBJ whole genome shotgun (WGS) entry which is preliminary data.</text>
</comment>